<evidence type="ECO:0000256" key="1">
    <source>
        <dbReference type="ARBA" id="ARBA00001917"/>
    </source>
</evidence>
<gene>
    <name evidence="14" type="ORF">NVS32_01445</name>
</gene>
<feature type="domain" description="4Fe-4S ferredoxin-type" evidence="13">
    <location>
        <begin position="301"/>
        <end position="330"/>
    </location>
</feature>
<evidence type="ECO:0000256" key="5">
    <source>
        <dbReference type="ARBA" id="ARBA00022643"/>
    </source>
</evidence>
<evidence type="ECO:0000256" key="8">
    <source>
        <dbReference type="ARBA" id="ARBA00023002"/>
    </source>
</evidence>
<evidence type="ECO:0000256" key="7">
    <source>
        <dbReference type="ARBA" id="ARBA00022975"/>
    </source>
</evidence>
<evidence type="ECO:0000256" key="3">
    <source>
        <dbReference type="ARBA" id="ARBA00010804"/>
    </source>
</evidence>
<keyword evidence="8" id="KW-0560">Oxidoreductase</keyword>
<dbReference type="Gene3D" id="3.30.70.20">
    <property type="match status" value="1"/>
</dbReference>
<evidence type="ECO:0000256" key="9">
    <source>
        <dbReference type="ARBA" id="ARBA00023004"/>
    </source>
</evidence>
<keyword evidence="9" id="KW-0408">Iron</keyword>
<evidence type="ECO:0000313" key="15">
    <source>
        <dbReference type="Proteomes" id="UP001204320"/>
    </source>
</evidence>
<accession>A0ABT1Z5Y8</accession>
<evidence type="ECO:0000256" key="12">
    <source>
        <dbReference type="ARBA" id="ARBA00032722"/>
    </source>
</evidence>
<dbReference type="InterPro" id="IPR001295">
    <property type="entry name" value="Dihydroorotate_DH_CS"/>
</dbReference>
<dbReference type="InterPro" id="IPR023359">
    <property type="entry name" value="Dihydro_DH_chainA_dom2"/>
</dbReference>
<dbReference type="InterPro" id="IPR017896">
    <property type="entry name" value="4Fe4S_Fe-S-bd"/>
</dbReference>
<dbReference type="SUPFAM" id="SSF54862">
    <property type="entry name" value="4Fe-4S ferredoxins"/>
    <property type="match status" value="1"/>
</dbReference>
<comment type="pathway">
    <text evidence="2">Pyrimidine metabolism; UMP biosynthesis via de novo pathway.</text>
</comment>
<keyword evidence="15" id="KW-1185">Reference proteome</keyword>
<feature type="domain" description="4Fe-4S ferredoxin-type" evidence="13">
    <location>
        <begin position="331"/>
        <end position="356"/>
    </location>
</feature>
<dbReference type="Pfam" id="PF01180">
    <property type="entry name" value="DHO_dh"/>
    <property type="match status" value="1"/>
</dbReference>
<dbReference type="InterPro" id="IPR050074">
    <property type="entry name" value="DHO_dehydrogenase"/>
</dbReference>
<evidence type="ECO:0000313" key="14">
    <source>
        <dbReference type="EMBL" id="MCR9035626.1"/>
    </source>
</evidence>
<comment type="cofactor">
    <cofactor evidence="1">
        <name>FMN</name>
        <dbReference type="ChEBI" id="CHEBI:58210"/>
    </cofactor>
</comment>
<comment type="caution">
    <text evidence="14">The sequence shown here is derived from an EMBL/GenBank/DDBJ whole genome shotgun (WGS) entry which is preliminary data.</text>
</comment>
<dbReference type="PANTHER" id="PTHR48109">
    <property type="entry name" value="DIHYDROOROTATE DEHYDROGENASE (QUINONE), MITOCHONDRIAL-RELATED"/>
    <property type="match status" value="1"/>
</dbReference>
<keyword evidence="4" id="KW-0285">Flavoprotein</keyword>
<dbReference type="SUPFAM" id="SSF51395">
    <property type="entry name" value="FMN-linked oxidoreductases"/>
    <property type="match status" value="1"/>
</dbReference>
<dbReference type="RefSeq" id="WP_258498420.1">
    <property type="nucleotide sequence ID" value="NZ_JANSKA010000001.1"/>
</dbReference>
<keyword evidence="7" id="KW-0665">Pyrimidine biosynthesis</keyword>
<keyword evidence="6" id="KW-0479">Metal-binding</keyword>
<comment type="similarity">
    <text evidence="3">Belongs to the dihydropyrimidine dehydrogenase family.</text>
</comment>
<keyword evidence="5" id="KW-0288">FMN</keyword>
<dbReference type="InterPro" id="IPR017900">
    <property type="entry name" value="4Fe4S_Fe_S_CS"/>
</dbReference>
<reference evidence="14 15" key="1">
    <citation type="submission" date="2022-08" db="EMBL/GenBank/DDBJ databases">
        <title>Tractidigestivibacter montrealensis type strain KD21.</title>
        <authorList>
            <person name="Diop K."/>
            <person name="Richard C."/>
            <person name="Routy B."/>
        </authorList>
    </citation>
    <scope>NUCLEOTIDE SEQUENCE [LARGE SCALE GENOMIC DNA]</scope>
    <source>
        <strain evidence="14 15">KD21</strain>
    </source>
</reference>
<name>A0ABT1Z5Y8_9ACTN</name>
<dbReference type="PANTHER" id="PTHR48109:SF1">
    <property type="entry name" value="DIHYDROOROTATE DEHYDROGENASE (FUMARATE)"/>
    <property type="match status" value="1"/>
</dbReference>
<dbReference type="Gene3D" id="3.20.20.70">
    <property type="entry name" value="Aldolase class I"/>
    <property type="match status" value="1"/>
</dbReference>
<dbReference type="EMBL" id="JANSKA010000001">
    <property type="protein sequence ID" value="MCR9035626.1"/>
    <property type="molecule type" value="Genomic_DNA"/>
</dbReference>
<dbReference type="InterPro" id="IPR013785">
    <property type="entry name" value="Aldolase_TIM"/>
</dbReference>
<evidence type="ECO:0000256" key="6">
    <source>
        <dbReference type="ARBA" id="ARBA00022723"/>
    </source>
</evidence>
<dbReference type="InterPro" id="IPR005720">
    <property type="entry name" value="Dihydroorotate_DH_cat"/>
</dbReference>
<evidence type="ECO:0000256" key="2">
    <source>
        <dbReference type="ARBA" id="ARBA00004725"/>
    </source>
</evidence>
<sequence length="356" mass="37508">MRCRMFGREVASPIVVGSGPASFDADAMIALAKAGAGAVVTKTINLEAAQNPTRHMVQAGAGTLINCEKWSDFPMGRWLDTELPKAVDAGVPVIASVGHTKQDAAACVERIEDLGCLAIELVSYDESTVLPMLEETRRRVSLPIIVKLSPNSPDLVAHARRCVDAGADALTACDSMGPALLVDIETGAPVLGGSDGRGWLSGAQILPFTLEKVCSLRQGLAGIDVPIIGLGGVTTCQAAIQMAMAGATYIGVCSAAILKGPAFVTKLNLDVDAWLSSHGHESLDEICGEVLRHLPQKEASYHMTWDEKTCTRCGRCVRSCPYGARSIDEEGVMRVDAARCRSCGLCVSLCRSLGLA</sequence>
<dbReference type="PROSITE" id="PS00198">
    <property type="entry name" value="4FE4S_FER_1"/>
    <property type="match status" value="1"/>
</dbReference>
<proteinExistence type="inferred from homology"/>
<evidence type="ECO:0000256" key="4">
    <source>
        <dbReference type="ARBA" id="ARBA00022630"/>
    </source>
</evidence>
<evidence type="ECO:0000256" key="11">
    <source>
        <dbReference type="ARBA" id="ARBA00030119"/>
    </source>
</evidence>
<dbReference type="Gene3D" id="2.30.26.10">
    <property type="entry name" value="Dihydroorotate Dehydrogenase A, chain A, domain 2"/>
    <property type="match status" value="1"/>
</dbReference>
<evidence type="ECO:0000259" key="13">
    <source>
        <dbReference type="PROSITE" id="PS51379"/>
    </source>
</evidence>
<dbReference type="PROSITE" id="PS00912">
    <property type="entry name" value="DHODEHASE_2"/>
    <property type="match status" value="1"/>
</dbReference>
<dbReference type="Pfam" id="PF13237">
    <property type="entry name" value="Fer4_10"/>
    <property type="match status" value="1"/>
</dbReference>
<dbReference type="Proteomes" id="UP001204320">
    <property type="component" value="Unassembled WGS sequence"/>
</dbReference>
<organism evidence="14 15">
    <name type="scientific">Tractidigestivibacter montrealensis</name>
    <dbReference type="NCBI Taxonomy" id="2972466"/>
    <lineage>
        <taxon>Bacteria</taxon>
        <taxon>Bacillati</taxon>
        <taxon>Actinomycetota</taxon>
        <taxon>Coriobacteriia</taxon>
        <taxon>Coriobacteriales</taxon>
        <taxon>Atopobiaceae</taxon>
        <taxon>Tractidigestivibacter</taxon>
    </lineage>
</organism>
<evidence type="ECO:0000256" key="10">
    <source>
        <dbReference type="ARBA" id="ARBA00023014"/>
    </source>
</evidence>
<dbReference type="PROSITE" id="PS51379">
    <property type="entry name" value="4FE4S_FER_2"/>
    <property type="match status" value="2"/>
</dbReference>
<keyword evidence="10" id="KW-0411">Iron-sulfur</keyword>
<protein>
    <recommendedName>
        <fullName evidence="12">Dihydrothymine dehydrogenase</fullName>
    </recommendedName>
    <alternativeName>
        <fullName evidence="11">Dihydrouracil dehydrogenase</fullName>
    </alternativeName>
</protein>